<reference evidence="1 2" key="1">
    <citation type="submission" date="2023-03" db="EMBL/GenBank/DDBJ databases">
        <title>High recombination rates correlate with genetic variation in Cardiocondyla obscurior ants.</title>
        <authorList>
            <person name="Errbii M."/>
        </authorList>
    </citation>
    <scope>NUCLEOTIDE SEQUENCE [LARGE SCALE GENOMIC DNA]</scope>
    <source>
        <strain evidence="1">Alpha-2009</strain>
        <tissue evidence="1">Whole body</tissue>
    </source>
</reference>
<dbReference type="EMBL" id="JADYXP020000010">
    <property type="protein sequence ID" value="KAL0116207.1"/>
    <property type="molecule type" value="Genomic_DNA"/>
</dbReference>
<protein>
    <submittedName>
        <fullName evidence="1">Uncharacterized protein</fullName>
    </submittedName>
</protein>
<keyword evidence="2" id="KW-1185">Reference proteome</keyword>
<dbReference type="AlphaFoldDB" id="A0AAW2FLD8"/>
<gene>
    <name evidence="1" type="ORF">PUN28_011211</name>
</gene>
<name>A0AAW2FLD8_9HYME</name>
<evidence type="ECO:0000313" key="2">
    <source>
        <dbReference type="Proteomes" id="UP001430953"/>
    </source>
</evidence>
<sequence length="66" mass="6935">MSRHPCVVARFSCRIREFETVGSVVDYLASIQCAEGLDTCYLRGGAGPGRVSCPSGATQGSRGTPL</sequence>
<accession>A0AAW2FLD8</accession>
<proteinExistence type="predicted"/>
<organism evidence="1 2">
    <name type="scientific">Cardiocondyla obscurior</name>
    <dbReference type="NCBI Taxonomy" id="286306"/>
    <lineage>
        <taxon>Eukaryota</taxon>
        <taxon>Metazoa</taxon>
        <taxon>Ecdysozoa</taxon>
        <taxon>Arthropoda</taxon>
        <taxon>Hexapoda</taxon>
        <taxon>Insecta</taxon>
        <taxon>Pterygota</taxon>
        <taxon>Neoptera</taxon>
        <taxon>Endopterygota</taxon>
        <taxon>Hymenoptera</taxon>
        <taxon>Apocrita</taxon>
        <taxon>Aculeata</taxon>
        <taxon>Formicoidea</taxon>
        <taxon>Formicidae</taxon>
        <taxon>Myrmicinae</taxon>
        <taxon>Cardiocondyla</taxon>
    </lineage>
</organism>
<evidence type="ECO:0000313" key="1">
    <source>
        <dbReference type="EMBL" id="KAL0116207.1"/>
    </source>
</evidence>
<dbReference type="Proteomes" id="UP001430953">
    <property type="component" value="Unassembled WGS sequence"/>
</dbReference>
<comment type="caution">
    <text evidence="1">The sequence shown here is derived from an EMBL/GenBank/DDBJ whole genome shotgun (WGS) entry which is preliminary data.</text>
</comment>